<sequence>MSPTTSKDVTIPNCVPKTRNSGAAYLHAQRLLHPDILAHSLRVYIYARALIKVDISHVNELQPTASFGSQLFPDLSAEFTDLDDLIFAAAIFHDFGTCTDHDHAQRFEVCGADAAVQFLSSASFDVDLREIWTAIALHTSRGIAERMGPLTRCLRMGVKADFGDGKWRALLGEGVVERTEREFPRGEIEKVLGNAVAEQGVRVPLKAPRGSWPGDLLRARLDEPEWEGINKGF</sequence>
<dbReference type="PANTHER" id="PTHR35569">
    <property type="entry name" value="CYANAMIDE HYDRATASE DDI2-RELATED"/>
    <property type="match status" value="1"/>
</dbReference>
<protein>
    <submittedName>
        <fullName evidence="1">Uncharacterized protein</fullName>
    </submittedName>
</protein>
<accession>A0A1V8STQ1</accession>
<evidence type="ECO:0000313" key="2">
    <source>
        <dbReference type="Proteomes" id="UP000192596"/>
    </source>
</evidence>
<reference evidence="2" key="1">
    <citation type="submission" date="2017-03" db="EMBL/GenBank/DDBJ databases">
        <title>Genomes of endolithic fungi from Antarctica.</title>
        <authorList>
            <person name="Coleine C."/>
            <person name="Masonjones S."/>
            <person name="Stajich J.E."/>
        </authorList>
    </citation>
    <scope>NUCLEOTIDE SEQUENCE [LARGE SCALE GENOMIC DNA]</scope>
    <source>
        <strain evidence="2">CCFEE 5527</strain>
    </source>
</reference>
<dbReference type="AlphaFoldDB" id="A0A1V8STQ1"/>
<dbReference type="Gene3D" id="1.10.3210.10">
    <property type="entry name" value="Hypothetical protein af1432"/>
    <property type="match status" value="1"/>
</dbReference>
<organism evidence="1 2">
    <name type="scientific">Cryoendolithus antarcticus</name>
    <dbReference type="NCBI Taxonomy" id="1507870"/>
    <lineage>
        <taxon>Eukaryota</taxon>
        <taxon>Fungi</taxon>
        <taxon>Dikarya</taxon>
        <taxon>Ascomycota</taxon>
        <taxon>Pezizomycotina</taxon>
        <taxon>Dothideomycetes</taxon>
        <taxon>Dothideomycetidae</taxon>
        <taxon>Cladosporiales</taxon>
        <taxon>Cladosporiaceae</taxon>
        <taxon>Cryoendolithus</taxon>
    </lineage>
</organism>
<gene>
    <name evidence="1" type="ORF">B0A48_11951</name>
</gene>
<dbReference type="PANTHER" id="PTHR35569:SF1">
    <property type="entry name" value="CYANAMIDE HYDRATASE DDI2-RELATED"/>
    <property type="match status" value="1"/>
</dbReference>
<dbReference type="EMBL" id="NAJO01000027">
    <property type="protein sequence ID" value="OQO02424.1"/>
    <property type="molecule type" value="Genomic_DNA"/>
</dbReference>
<dbReference type="InParanoid" id="A0A1V8STQ1"/>
<dbReference type="Proteomes" id="UP000192596">
    <property type="component" value="Unassembled WGS sequence"/>
</dbReference>
<keyword evidence="2" id="KW-1185">Reference proteome</keyword>
<comment type="caution">
    <text evidence="1">The sequence shown here is derived from an EMBL/GenBank/DDBJ whole genome shotgun (WGS) entry which is preliminary data.</text>
</comment>
<dbReference type="STRING" id="1507870.A0A1V8STQ1"/>
<name>A0A1V8STQ1_9PEZI</name>
<dbReference type="SUPFAM" id="SSF109604">
    <property type="entry name" value="HD-domain/PDEase-like"/>
    <property type="match status" value="1"/>
</dbReference>
<evidence type="ECO:0000313" key="1">
    <source>
        <dbReference type="EMBL" id="OQO02424.1"/>
    </source>
</evidence>
<dbReference type="OrthoDB" id="2378324at2759"/>
<proteinExistence type="predicted"/>